<sequence length="66" mass="6973">MTGTTTTETNSDGTQTITTTSGNNKRVVEIGEETEGETSGSLDSPARDAMDDIKTHNYPIAPWALG</sequence>
<comment type="caution">
    <text evidence="2">The sequence shown here is derived from an EMBL/GenBank/DDBJ whole genome shotgun (WGS) entry which is preliminary data.</text>
</comment>
<evidence type="ECO:0000313" key="3">
    <source>
        <dbReference type="Proteomes" id="UP000035425"/>
    </source>
</evidence>
<organism evidence="2 3">
    <name type="scientific">Protofrankia coriariae</name>
    <dbReference type="NCBI Taxonomy" id="1562887"/>
    <lineage>
        <taxon>Bacteria</taxon>
        <taxon>Bacillati</taxon>
        <taxon>Actinomycetota</taxon>
        <taxon>Actinomycetes</taxon>
        <taxon>Frankiales</taxon>
        <taxon>Frankiaceae</taxon>
        <taxon>Protofrankia</taxon>
    </lineage>
</organism>
<dbReference type="Proteomes" id="UP000035425">
    <property type="component" value="Unassembled WGS sequence"/>
</dbReference>
<feature type="region of interest" description="Disordered" evidence="1">
    <location>
        <begin position="1"/>
        <end position="53"/>
    </location>
</feature>
<name>A0ABR5EZ81_9ACTN</name>
<feature type="compositionally biased region" description="Low complexity" evidence="1">
    <location>
        <begin position="1"/>
        <end position="16"/>
    </location>
</feature>
<proteinExistence type="predicted"/>
<dbReference type="EMBL" id="JWIO01000059">
    <property type="protein sequence ID" value="KLL09775.1"/>
    <property type="molecule type" value="Genomic_DNA"/>
</dbReference>
<keyword evidence="3" id="KW-1185">Reference proteome</keyword>
<evidence type="ECO:0000256" key="1">
    <source>
        <dbReference type="SAM" id="MobiDB-lite"/>
    </source>
</evidence>
<evidence type="ECO:0000313" key="2">
    <source>
        <dbReference type="EMBL" id="KLL09775.1"/>
    </source>
</evidence>
<accession>A0ABR5EZ81</accession>
<gene>
    <name evidence="2" type="ORF">FrCorBMG51_22515</name>
</gene>
<reference evidence="2 3" key="1">
    <citation type="submission" date="2014-12" db="EMBL/GenBank/DDBJ databases">
        <title>Frankia sp. BMG5.1 draft genome.</title>
        <authorList>
            <person name="Gtari M."/>
            <person name="Ghodhbane-Gtari F."/>
            <person name="Nouioui I."/>
            <person name="Ktari A."/>
            <person name="Hezbri K."/>
            <person name="Mimouni W."/>
            <person name="Sbissi I."/>
            <person name="Ayari A."/>
            <person name="Yamanaka T."/>
            <person name="Normand P."/>
            <person name="Tisa L.S."/>
            <person name="Boudabous A."/>
        </authorList>
    </citation>
    <scope>NUCLEOTIDE SEQUENCE [LARGE SCALE GENOMIC DNA]</scope>
    <source>
        <strain evidence="2 3">BMG5.1</strain>
    </source>
</reference>
<protein>
    <submittedName>
        <fullName evidence="2">Uncharacterized protein</fullName>
    </submittedName>
</protein>